<gene>
    <name evidence="3" type="ORF">BUZ51_08175</name>
</gene>
<evidence type="ECO:0000256" key="1">
    <source>
        <dbReference type="ARBA" id="ARBA00023125"/>
    </source>
</evidence>
<dbReference type="AlphaFoldDB" id="A0A974KX77"/>
<dbReference type="Gene3D" id="1.10.260.40">
    <property type="entry name" value="lambda repressor-like DNA-binding domains"/>
    <property type="match status" value="1"/>
</dbReference>
<accession>A0A974KX77</accession>
<feature type="domain" description="HTH cro/C1-type" evidence="2">
    <location>
        <begin position="10"/>
        <end position="66"/>
    </location>
</feature>
<dbReference type="CDD" id="cd00093">
    <property type="entry name" value="HTH_XRE"/>
    <property type="match status" value="1"/>
</dbReference>
<dbReference type="EMBL" id="PZHX01000015">
    <property type="protein sequence ID" value="PTK30277.1"/>
    <property type="molecule type" value="Genomic_DNA"/>
</dbReference>
<name>A0A974KX77_STAHO</name>
<evidence type="ECO:0000313" key="3">
    <source>
        <dbReference type="EMBL" id="PTK30277.1"/>
    </source>
</evidence>
<dbReference type="GO" id="GO:0003677">
    <property type="term" value="F:DNA binding"/>
    <property type="evidence" value="ECO:0007669"/>
    <property type="project" value="UniProtKB-KW"/>
</dbReference>
<reference evidence="3 4" key="1">
    <citation type="journal article" date="2016" name="Front. Microbiol.">
        <title>Comprehensive Phylogenetic Analysis of Bovine Non-aureus Staphylococci Species Based on Whole-Genome Sequencing.</title>
        <authorList>
            <person name="Naushad S."/>
            <person name="Barkema H.W."/>
            <person name="Luby C."/>
            <person name="Condas L.A."/>
            <person name="Nobrega D.B."/>
            <person name="Carson D.A."/>
            <person name="De Buck J."/>
        </authorList>
    </citation>
    <scope>NUCLEOTIDE SEQUENCE [LARGE SCALE GENOMIC DNA]</scope>
    <source>
        <strain evidence="3 4">SNUC 5336</strain>
    </source>
</reference>
<protein>
    <submittedName>
        <fullName evidence="3">XRE family transcriptional regulator</fullName>
    </submittedName>
</protein>
<evidence type="ECO:0000259" key="2">
    <source>
        <dbReference type="PROSITE" id="PS50943"/>
    </source>
</evidence>
<sequence>MELKYYGSKIKNKRKKEKLTQKEAAEKIGISRSYYSDIENSRVIPSGKIILKINKIFPIFLEINDVNNRNPKEV</sequence>
<dbReference type="PANTHER" id="PTHR46558">
    <property type="entry name" value="TRACRIPTIONAL REGULATORY PROTEIN-RELATED-RELATED"/>
    <property type="match status" value="1"/>
</dbReference>
<dbReference type="Pfam" id="PF01381">
    <property type="entry name" value="HTH_3"/>
    <property type="match status" value="1"/>
</dbReference>
<dbReference type="RefSeq" id="WP_107640316.1">
    <property type="nucleotide sequence ID" value="NZ_PZHX01000015.1"/>
</dbReference>
<dbReference type="InterPro" id="IPR001387">
    <property type="entry name" value="Cro/C1-type_HTH"/>
</dbReference>
<comment type="caution">
    <text evidence="3">The sequence shown here is derived from an EMBL/GenBank/DDBJ whole genome shotgun (WGS) entry which is preliminary data.</text>
</comment>
<proteinExistence type="predicted"/>
<dbReference type="Proteomes" id="UP000241540">
    <property type="component" value="Unassembled WGS sequence"/>
</dbReference>
<dbReference type="InterPro" id="IPR010982">
    <property type="entry name" value="Lambda_DNA-bd_dom_sf"/>
</dbReference>
<dbReference type="PROSITE" id="PS50943">
    <property type="entry name" value="HTH_CROC1"/>
    <property type="match status" value="1"/>
</dbReference>
<evidence type="ECO:0000313" key="4">
    <source>
        <dbReference type="Proteomes" id="UP000241540"/>
    </source>
</evidence>
<dbReference type="PANTHER" id="PTHR46558:SF11">
    <property type="entry name" value="HTH-TYPE TRANSCRIPTIONAL REGULATOR XRE"/>
    <property type="match status" value="1"/>
</dbReference>
<organism evidence="3 4">
    <name type="scientific">Staphylococcus hominis</name>
    <dbReference type="NCBI Taxonomy" id="1290"/>
    <lineage>
        <taxon>Bacteria</taxon>
        <taxon>Bacillati</taxon>
        <taxon>Bacillota</taxon>
        <taxon>Bacilli</taxon>
        <taxon>Bacillales</taxon>
        <taxon>Staphylococcaceae</taxon>
        <taxon>Staphylococcus</taxon>
    </lineage>
</organism>
<dbReference type="SMART" id="SM00530">
    <property type="entry name" value="HTH_XRE"/>
    <property type="match status" value="1"/>
</dbReference>
<dbReference type="SUPFAM" id="SSF47413">
    <property type="entry name" value="lambda repressor-like DNA-binding domains"/>
    <property type="match status" value="1"/>
</dbReference>
<keyword evidence="1" id="KW-0238">DNA-binding</keyword>